<organism evidence="2 3">
    <name type="scientific">Metasolibacillus meyeri</name>
    <dbReference type="NCBI Taxonomy" id="1071052"/>
    <lineage>
        <taxon>Bacteria</taxon>
        <taxon>Bacillati</taxon>
        <taxon>Bacillota</taxon>
        <taxon>Bacilli</taxon>
        <taxon>Bacillales</taxon>
        <taxon>Caryophanaceae</taxon>
        <taxon>Metasolibacillus</taxon>
    </lineage>
</organism>
<evidence type="ECO:0000256" key="1">
    <source>
        <dbReference type="SAM" id="MobiDB-lite"/>
    </source>
</evidence>
<dbReference type="AlphaFoldDB" id="A0AAW9NN98"/>
<accession>A0AAW9NN98</accession>
<feature type="region of interest" description="Disordered" evidence="1">
    <location>
        <begin position="1"/>
        <end position="28"/>
    </location>
</feature>
<gene>
    <name evidence="2" type="ORF">P9B03_11030</name>
</gene>
<name>A0AAW9NN98_9BACL</name>
<sequence>MYGNHQPHPSHMYPQGAQPNTCNNGGQHHNLQQQTLAAIAPVVHHGLCEAQYLGYQHALTEAVAIGYLMGTGYSFEAAWKLVESWWRAPGNPLPQPY</sequence>
<comment type="caution">
    <text evidence="2">The sequence shown here is derived from an EMBL/GenBank/DDBJ whole genome shotgun (WGS) entry which is preliminary data.</text>
</comment>
<reference evidence="2 3" key="1">
    <citation type="submission" date="2023-03" db="EMBL/GenBank/DDBJ databases">
        <title>Bacillus Genome Sequencing.</title>
        <authorList>
            <person name="Dunlap C."/>
        </authorList>
    </citation>
    <scope>NUCLEOTIDE SEQUENCE [LARGE SCALE GENOMIC DNA]</scope>
    <source>
        <strain evidence="2 3">B-59205</strain>
    </source>
</reference>
<dbReference type="Proteomes" id="UP001344888">
    <property type="component" value="Unassembled WGS sequence"/>
</dbReference>
<protein>
    <submittedName>
        <fullName evidence="2">Uncharacterized protein</fullName>
    </submittedName>
</protein>
<proteinExistence type="predicted"/>
<dbReference type="EMBL" id="JARSFG010000015">
    <property type="protein sequence ID" value="MEC1179017.1"/>
    <property type="molecule type" value="Genomic_DNA"/>
</dbReference>
<evidence type="ECO:0000313" key="3">
    <source>
        <dbReference type="Proteomes" id="UP001344888"/>
    </source>
</evidence>
<dbReference type="RefSeq" id="WP_238600555.1">
    <property type="nucleotide sequence ID" value="NZ_JARSFG010000015.1"/>
</dbReference>
<evidence type="ECO:0000313" key="2">
    <source>
        <dbReference type="EMBL" id="MEC1179017.1"/>
    </source>
</evidence>
<keyword evidence="3" id="KW-1185">Reference proteome</keyword>